<gene>
    <name evidence="1" type="ORF">MPH_10076</name>
</gene>
<dbReference type="EMBL" id="AHHD01000426">
    <property type="protein sequence ID" value="EKG12833.1"/>
    <property type="molecule type" value="Genomic_DNA"/>
</dbReference>
<comment type="caution">
    <text evidence="1">The sequence shown here is derived from an EMBL/GenBank/DDBJ whole genome shotgun (WGS) entry which is preliminary data.</text>
</comment>
<organism evidence="1 2">
    <name type="scientific">Macrophomina phaseolina (strain MS6)</name>
    <name type="common">Charcoal rot fungus</name>
    <dbReference type="NCBI Taxonomy" id="1126212"/>
    <lineage>
        <taxon>Eukaryota</taxon>
        <taxon>Fungi</taxon>
        <taxon>Dikarya</taxon>
        <taxon>Ascomycota</taxon>
        <taxon>Pezizomycotina</taxon>
        <taxon>Dothideomycetes</taxon>
        <taxon>Dothideomycetes incertae sedis</taxon>
        <taxon>Botryosphaeriales</taxon>
        <taxon>Botryosphaeriaceae</taxon>
        <taxon>Macrophomina</taxon>
    </lineage>
</organism>
<dbReference type="VEuPathDB" id="FungiDB:MPH_10076"/>
<proteinExistence type="predicted"/>
<reference evidence="1 2" key="1">
    <citation type="journal article" date="2012" name="BMC Genomics">
        <title>Tools to kill: Genome of one of the most destructive plant pathogenic fungi Macrophomina phaseolina.</title>
        <authorList>
            <person name="Islam M.S."/>
            <person name="Haque M.S."/>
            <person name="Islam M.M."/>
            <person name="Emdad E.M."/>
            <person name="Halim A."/>
            <person name="Hossen Q.M.M."/>
            <person name="Hossain M.Z."/>
            <person name="Ahmed B."/>
            <person name="Rahim S."/>
            <person name="Rahman M.S."/>
            <person name="Alam M.M."/>
            <person name="Hou S."/>
            <person name="Wan X."/>
            <person name="Saito J.A."/>
            <person name="Alam M."/>
        </authorList>
    </citation>
    <scope>NUCLEOTIDE SEQUENCE [LARGE SCALE GENOMIC DNA]</scope>
    <source>
        <strain evidence="1 2">MS6</strain>
    </source>
</reference>
<accession>K2RE14</accession>
<evidence type="ECO:0000313" key="1">
    <source>
        <dbReference type="EMBL" id="EKG12833.1"/>
    </source>
</evidence>
<evidence type="ECO:0000313" key="2">
    <source>
        <dbReference type="Proteomes" id="UP000007129"/>
    </source>
</evidence>
<protein>
    <submittedName>
        <fullName evidence="1">Uncharacterized protein</fullName>
    </submittedName>
</protein>
<dbReference type="HOGENOM" id="CLU_1731849_0_0_1"/>
<dbReference type="AlphaFoldDB" id="K2RE14"/>
<dbReference type="Proteomes" id="UP000007129">
    <property type="component" value="Unassembled WGS sequence"/>
</dbReference>
<dbReference type="InParanoid" id="K2RE14"/>
<name>K2RE14_MACPH</name>
<sequence>MFLLGCLLDLRLLKNRVDHSEFLAANLRLTKNQVDLPFEWATTEDSKIQCPDVPVFTHYAPNKTSLDYNKDELTGPIGLSTQSTLIDDIAVCCIYEDGNDHNDGNQHYDDNRNKDKYCCHKLAYAEYAEPTEPHQTSISRAMCLGPLKTSR</sequence>